<evidence type="ECO:0000313" key="8">
    <source>
        <dbReference type="Proteomes" id="UP000824264"/>
    </source>
</evidence>
<evidence type="ECO:0000256" key="5">
    <source>
        <dbReference type="SAM" id="SignalP"/>
    </source>
</evidence>
<sequence>MKRCFAILTLLAALILPGLAQAKDAQPSMIDEVVRRGVLRVGFSSFVPWAMQDKNGDFVGFEIDVAKRLAKDLGVDVQLVPTKWAGIIPALLAGKFDVIIGSMSVTTERNQKVNFTVPYDYATIEVMANKEKTANLKFPEDFNKPEIVVALRTGSTPVPVAKKVLPNATFRLFDDEAPAVQDVLSGRADVMFSSAPLPAFEVLRNPGKLYQPTTAAFYRQPVGMAIRKGDMDSLNVLDNWIRMVEEEGWLTDRRHYWFKTTDWEAQVQ</sequence>
<comment type="caution">
    <text evidence="7">The sequence shown here is derived from an EMBL/GenBank/DDBJ whole genome shotgun (WGS) entry which is preliminary data.</text>
</comment>
<organism evidence="7 8">
    <name type="scientific">Candidatus Bilophila faecipullorum</name>
    <dbReference type="NCBI Taxonomy" id="2838482"/>
    <lineage>
        <taxon>Bacteria</taxon>
        <taxon>Pseudomonadati</taxon>
        <taxon>Thermodesulfobacteriota</taxon>
        <taxon>Desulfovibrionia</taxon>
        <taxon>Desulfovibrionales</taxon>
        <taxon>Desulfovibrionaceae</taxon>
        <taxon>Bilophila</taxon>
    </lineage>
</organism>
<dbReference type="CDD" id="cd13629">
    <property type="entry name" value="PBP2_Dsm1740"/>
    <property type="match status" value="1"/>
</dbReference>
<dbReference type="InterPro" id="IPR018313">
    <property type="entry name" value="SBP_3_CS"/>
</dbReference>
<evidence type="ECO:0000256" key="3">
    <source>
        <dbReference type="ARBA" id="ARBA00022729"/>
    </source>
</evidence>
<comment type="similarity">
    <text evidence="2 4">Belongs to the bacterial solute-binding protein 3 family.</text>
</comment>
<dbReference type="AlphaFoldDB" id="A0A9D1R0A4"/>
<evidence type="ECO:0000256" key="2">
    <source>
        <dbReference type="ARBA" id="ARBA00010333"/>
    </source>
</evidence>
<evidence type="ECO:0000313" key="7">
    <source>
        <dbReference type="EMBL" id="HIW78677.1"/>
    </source>
</evidence>
<dbReference type="Proteomes" id="UP000824264">
    <property type="component" value="Unassembled WGS sequence"/>
</dbReference>
<dbReference type="Pfam" id="PF00497">
    <property type="entry name" value="SBP_bac_3"/>
    <property type="match status" value="1"/>
</dbReference>
<protein>
    <submittedName>
        <fullName evidence="7">Transporter substrate-binding domain-containing protein</fullName>
    </submittedName>
</protein>
<name>A0A9D1R0A4_9BACT</name>
<evidence type="ECO:0000256" key="1">
    <source>
        <dbReference type="ARBA" id="ARBA00004196"/>
    </source>
</evidence>
<evidence type="ECO:0000259" key="6">
    <source>
        <dbReference type="SMART" id="SM00062"/>
    </source>
</evidence>
<dbReference type="PROSITE" id="PS01039">
    <property type="entry name" value="SBP_BACTERIAL_3"/>
    <property type="match status" value="1"/>
</dbReference>
<feature type="domain" description="Solute-binding protein family 3/N-terminal" evidence="6">
    <location>
        <begin position="38"/>
        <end position="253"/>
    </location>
</feature>
<keyword evidence="3 5" id="KW-0732">Signal</keyword>
<proteinExistence type="inferred from homology"/>
<feature type="signal peptide" evidence="5">
    <location>
        <begin position="1"/>
        <end position="22"/>
    </location>
</feature>
<comment type="subcellular location">
    <subcellularLocation>
        <location evidence="1">Cell envelope</location>
    </subcellularLocation>
</comment>
<dbReference type="PANTHER" id="PTHR35936">
    <property type="entry name" value="MEMBRANE-BOUND LYTIC MUREIN TRANSGLYCOSYLASE F"/>
    <property type="match status" value="1"/>
</dbReference>
<dbReference type="EMBL" id="DXGI01000220">
    <property type="protein sequence ID" value="HIW78677.1"/>
    <property type="molecule type" value="Genomic_DNA"/>
</dbReference>
<dbReference type="InterPro" id="IPR001638">
    <property type="entry name" value="Solute-binding_3/MltF_N"/>
</dbReference>
<dbReference type="Gene3D" id="3.40.190.10">
    <property type="entry name" value="Periplasmic binding protein-like II"/>
    <property type="match status" value="2"/>
</dbReference>
<dbReference type="GO" id="GO:0030313">
    <property type="term" value="C:cell envelope"/>
    <property type="evidence" value="ECO:0007669"/>
    <property type="project" value="UniProtKB-SubCell"/>
</dbReference>
<gene>
    <name evidence="7" type="ORF">H9874_05990</name>
</gene>
<dbReference type="SMART" id="SM00062">
    <property type="entry name" value="PBPb"/>
    <property type="match status" value="1"/>
</dbReference>
<reference evidence="7" key="1">
    <citation type="journal article" date="2021" name="PeerJ">
        <title>Extensive microbial diversity within the chicken gut microbiome revealed by metagenomics and culture.</title>
        <authorList>
            <person name="Gilroy R."/>
            <person name="Ravi A."/>
            <person name="Getino M."/>
            <person name="Pursley I."/>
            <person name="Horton D.L."/>
            <person name="Alikhan N.F."/>
            <person name="Baker D."/>
            <person name="Gharbi K."/>
            <person name="Hall N."/>
            <person name="Watson M."/>
            <person name="Adriaenssens E.M."/>
            <person name="Foster-Nyarko E."/>
            <person name="Jarju S."/>
            <person name="Secka A."/>
            <person name="Antonio M."/>
            <person name="Oren A."/>
            <person name="Chaudhuri R.R."/>
            <person name="La Ragione R."/>
            <person name="Hildebrand F."/>
            <person name="Pallen M.J."/>
        </authorList>
    </citation>
    <scope>NUCLEOTIDE SEQUENCE</scope>
    <source>
        <strain evidence="7">ChiSxjej5B17-1746</strain>
    </source>
</reference>
<dbReference type="PANTHER" id="PTHR35936:SF38">
    <property type="entry name" value="GLUTAMINE-BINDING PERIPLASMIC PROTEIN"/>
    <property type="match status" value="1"/>
</dbReference>
<dbReference type="SUPFAM" id="SSF53850">
    <property type="entry name" value="Periplasmic binding protein-like II"/>
    <property type="match status" value="1"/>
</dbReference>
<accession>A0A9D1R0A4</accession>
<feature type="chain" id="PRO_5039281049" evidence="5">
    <location>
        <begin position="23"/>
        <end position="268"/>
    </location>
</feature>
<evidence type="ECO:0000256" key="4">
    <source>
        <dbReference type="RuleBase" id="RU003744"/>
    </source>
</evidence>
<reference evidence="7" key="2">
    <citation type="submission" date="2021-04" db="EMBL/GenBank/DDBJ databases">
        <authorList>
            <person name="Gilroy R."/>
        </authorList>
    </citation>
    <scope>NUCLEOTIDE SEQUENCE</scope>
    <source>
        <strain evidence="7">ChiSxjej5B17-1746</strain>
    </source>
</reference>